<keyword evidence="2" id="KW-1185">Reference proteome</keyword>
<evidence type="ECO:0000313" key="1">
    <source>
        <dbReference type="EMBL" id="RYR07329.1"/>
    </source>
</evidence>
<gene>
    <name evidence="1" type="ORF">Ahy_B05g074661</name>
</gene>
<dbReference type="Proteomes" id="UP000289738">
    <property type="component" value="Chromosome B05"/>
</dbReference>
<evidence type="ECO:0000313" key="2">
    <source>
        <dbReference type="Proteomes" id="UP000289738"/>
    </source>
</evidence>
<name>A0A444YZG8_ARAHY</name>
<dbReference type="InterPro" id="IPR044824">
    <property type="entry name" value="MAIN-like"/>
</dbReference>
<dbReference type="AlphaFoldDB" id="A0A444YZG8"/>
<dbReference type="PANTHER" id="PTHR46033:SF1">
    <property type="entry name" value="PROTEIN MAIN-LIKE 2"/>
    <property type="match status" value="1"/>
</dbReference>
<dbReference type="GO" id="GO:0010073">
    <property type="term" value="P:meristem maintenance"/>
    <property type="evidence" value="ECO:0007669"/>
    <property type="project" value="InterPro"/>
</dbReference>
<proteinExistence type="predicted"/>
<reference evidence="1 2" key="1">
    <citation type="submission" date="2019-01" db="EMBL/GenBank/DDBJ databases">
        <title>Sequencing of cultivated peanut Arachis hypogaea provides insights into genome evolution and oil improvement.</title>
        <authorList>
            <person name="Chen X."/>
        </authorList>
    </citation>
    <scope>NUCLEOTIDE SEQUENCE [LARGE SCALE GENOMIC DNA]</scope>
    <source>
        <strain evidence="2">cv. Fuhuasheng</strain>
        <tissue evidence="1">Leaves</tissue>
    </source>
</reference>
<dbReference type="PANTHER" id="PTHR46033">
    <property type="entry name" value="PROTEIN MAIN-LIKE 2"/>
    <property type="match status" value="1"/>
</dbReference>
<comment type="caution">
    <text evidence="1">The sequence shown here is derived from an EMBL/GenBank/DDBJ whole genome shotgun (WGS) entry which is preliminary data.</text>
</comment>
<accession>A0A444YZG8</accession>
<dbReference type="EMBL" id="SDMP01000015">
    <property type="protein sequence ID" value="RYR07329.1"/>
    <property type="molecule type" value="Genomic_DNA"/>
</dbReference>
<protein>
    <recommendedName>
        <fullName evidence="3">Aminotransferase-like plant mobile domain-containing protein</fullName>
    </recommendedName>
</protein>
<sequence>MVVITIVKLDRVPYRCIGSMRRQRGMRLDERIIPYLQMAGLYHLARLNETWFRLHEPLVSAFVEKWRLETHTRSPNVGVVPGAAGFIASCEQHDKFTVRCSWMQDTFGEIPDGADNATVRRYAGAYIMMFLGLIYLATSPVLACTFDGCHT</sequence>
<evidence type="ECO:0008006" key="3">
    <source>
        <dbReference type="Google" id="ProtNLM"/>
    </source>
</evidence>
<organism evidence="1 2">
    <name type="scientific">Arachis hypogaea</name>
    <name type="common">Peanut</name>
    <dbReference type="NCBI Taxonomy" id="3818"/>
    <lineage>
        <taxon>Eukaryota</taxon>
        <taxon>Viridiplantae</taxon>
        <taxon>Streptophyta</taxon>
        <taxon>Embryophyta</taxon>
        <taxon>Tracheophyta</taxon>
        <taxon>Spermatophyta</taxon>
        <taxon>Magnoliopsida</taxon>
        <taxon>eudicotyledons</taxon>
        <taxon>Gunneridae</taxon>
        <taxon>Pentapetalae</taxon>
        <taxon>rosids</taxon>
        <taxon>fabids</taxon>
        <taxon>Fabales</taxon>
        <taxon>Fabaceae</taxon>
        <taxon>Papilionoideae</taxon>
        <taxon>50 kb inversion clade</taxon>
        <taxon>dalbergioids sensu lato</taxon>
        <taxon>Dalbergieae</taxon>
        <taxon>Pterocarpus clade</taxon>
        <taxon>Arachis</taxon>
    </lineage>
</organism>